<evidence type="ECO:0000313" key="1">
    <source>
        <dbReference type="EMBL" id="KAJ9096646.1"/>
    </source>
</evidence>
<gene>
    <name evidence="1" type="ORF">QFC20_006362</name>
</gene>
<dbReference type="EMBL" id="JASBWS010000110">
    <property type="protein sequence ID" value="KAJ9096646.1"/>
    <property type="molecule type" value="Genomic_DNA"/>
</dbReference>
<name>A0ACC2VCS6_9TREE</name>
<dbReference type="Proteomes" id="UP001230649">
    <property type="component" value="Unassembled WGS sequence"/>
</dbReference>
<keyword evidence="2" id="KW-1185">Reference proteome</keyword>
<sequence>MEQQRERPPDVERTEEHESSEALPPPPTAFPITEFSRLHSQLRDTPVTNHSSISLQTDSDRNPFGDSNAISRSSFASTTVSQQGNPFRSGEGDEQSFRDDASSLAPPPEYEEFLHGAGGTNHGEVERRVSADAPLPSYTAVAGEARHREEKQSGQDATFASMNARPLTTANGYPEEKADHGTEEQNRHKQQQQQEPRTAIPEMQQRNPAELTAITDAISRAYASSPALDNQRYTRPSSRPTSRSGTANRGEEHTSFAGGVGSTSGVQAASPSVVDVKGKRRESQRGSGEEDIVVIEGRRMSRTMAAELFQMWDNSDRAHGNRMNDQTQAHDPIKEAAELEVKKEAFYQELVSKTGQGRFSSQDHFARKYRLEEYNPYDPTQDSAEAFIGPPSKVKHAFQPLKTPENEKSSPKLGENFAHRVATPEVRRPSLLGEQEMKPASDELVTFSDFIKGTEQELITVQDFLKKEIGRGK</sequence>
<organism evidence="1 2">
    <name type="scientific">Naganishia adeliensis</name>
    <dbReference type="NCBI Taxonomy" id="92952"/>
    <lineage>
        <taxon>Eukaryota</taxon>
        <taxon>Fungi</taxon>
        <taxon>Dikarya</taxon>
        <taxon>Basidiomycota</taxon>
        <taxon>Agaricomycotina</taxon>
        <taxon>Tremellomycetes</taxon>
        <taxon>Filobasidiales</taxon>
        <taxon>Filobasidiaceae</taxon>
        <taxon>Naganishia</taxon>
    </lineage>
</organism>
<proteinExistence type="predicted"/>
<evidence type="ECO:0000313" key="2">
    <source>
        <dbReference type="Proteomes" id="UP001230649"/>
    </source>
</evidence>
<comment type="caution">
    <text evidence="1">The sequence shown here is derived from an EMBL/GenBank/DDBJ whole genome shotgun (WGS) entry which is preliminary data.</text>
</comment>
<reference evidence="1" key="1">
    <citation type="submission" date="2023-04" db="EMBL/GenBank/DDBJ databases">
        <title>Draft Genome sequencing of Naganishia species isolated from polar environments using Oxford Nanopore Technology.</title>
        <authorList>
            <person name="Leo P."/>
            <person name="Venkateswaran K."/>
        </authorList>
    </citation>
    <scope>NUCLEOTIDE SEQUENCE</scope>
    <source>
        <strain evidence="1">MNA-CCFEE 5262</strain>
    </source>
</reference>
<protein>
    <submittedName>
        <fullName evidence="1">Uncharacterized protein</fullName>
    </submittedName>
</protein>
<accession>A0ACC2VCS6</accession>